<reference evidence="3 4" key="2">
    <citation type="submission" date="2009-02" db="EMBL/GenBank/DDBJ databases">
        <title>Draft genome sequence of Clostridium methylpentosum (DSM 5476).</title>
        <authorList>
            <person name="Sudarsanam P."/>
            <person name="Ley R."/>
            <person name="Guruge J."/>
            <person name="Turnbaugh P.J."/>
            <person name="Mahowald M."/>
            <person name="Liep D."/>
            <person name="Gordon J."/>
        </authorList>
    </citation>
    <scope>NUCLEOTIDE SEQUENCE [LARGE SCALE GENOMIC DNA]</scope>
    <source>
        <strain evidence="3 4">DSM 5476</strain>
    </source>
</reference>
<feature type="domain" description="HTH cro/C1-type" evidence="2">
    <location>
        <begin position="7"/>
        <end position="61"/>
    </location>
</feature>
<dbReference type="Gene3D" id="1.10.260.40">
    <property type="entry name" value="lambda repressor-like DNA-binding domains"/>
    <property type="match status" value="1"/>
</dbReference>
<dbReference type="EMBL" id="ACEC01000136">
    <property type="protein sequence ID" value="EEG28528.1"/>
    <property type="molecule type" value="Genomic_DNA"/>
</dbReference>
<dbReference type="GO" id="GO:0003677">
    <property type="term" value="F:DNA binding"/>
    <property type="evidence" value="ECO:0007669"/>
    <property type="project" value="UniProtKB-KW"/>
</dbReference>
<keyword evidence="4" id="KW-1185">Reference proteome</keyword>
<dbReference type="AlphaFoldDB" id="C0EJ63"/>
<organism evidence="3 4">
    <name type="scientific">[Clostridium] methylpentosum DSM 5476</name>
    <dbReference type="NCBI Taxonomy" id="537013"/>
    <lineage>
        <taxon>Bacteria</taxon>
        <taxon>Bacillati</taxon>
        <taxon>Bacillota</taxon>
        <taxon>Clostridia</taxon>
        <taxon>Eubacteriales</taxon>
        <taxon>Oscillospiraceae</taxon>
        <taxon>Oscillospiraceae incertae sedis</taxon>
    </lineage>
</organism>
<dbReference type="CDD" id="cd00093">
    <property type="entry name" value="HTH_XRE"/>
    <property type="match status" value="1"/>
</dbReference>
<dbReference type="HOGENOM" id="CLU_066192_4_2_9"/>
<dbReference type="STRING" id="537013.CLOSTMETH_03914"/>
<dbReference type="PANTHER" id="PTHR46558:SF11">
    <property type="entry name" value="HTH-TYPE TRANSCRIPTIONAL REGULATOR XRE"/>
    <property type="match status" value="1"/>
</dbReference>
<dbReference type="Proteomes" id="UP000003340">
    <property type="component" value="Unassembled WGS sequence"/>
</dbReference>
<sequence>MEIAKKLQELRIEKGLKQTEVAEAINIVQSTLANYESNATLPDYPILIKLANFYNVSIDYLLDNSPTKLSWQDAAENIEFSSGSISSLKISEMLKSMKISDRDAILYYISCILDKVEYQKSFKKRIK</sequence>
<dbReference type="PANTHER" id="PTHR46558">
    <property type="entry name" value="TRACRIPTIONAL REGULATORY PROTEIN-RELATED-RELATED"/>
    <property type="match status" value="1"/>
</dbReference>
<name>C0EJ63_9FIRM</name>
<dbReference type="InterPro" id="IPR010982">
    <property type="entry name" value="Lambda_DNA-bd_dom_sf"/>
</dbReference>
<protein>
    <submittedName>
        <fullName evidence="3">DNA-binding helix-turn-helix protein</fullName>
    </submittedName>
</protein>
<dbReference type="Pfam" id="PF01381">
    <property type="entry name" value="HTH_3"/>
    <property type="match status" value="1"/>
</dbReference>
<dbReference type="InterPro" id="IPR001387">
    <property type="entry name" value="Cro/C1-type_HTH"/>
</dbReference>
<dbReference type="PROSITE" id="PS50943">
    <property type="entry name" value="HTH_CROC1"/>
    <property type="match status" value="1"/>
</dbReference>
<gene>
    <name evidence="3" type="ORF">CLOSTMETH_03914</name>
</gene>
<dbReference type="SMART" id="SM00530">
    <property type="entry name" value="HTH_XRE"/>
    <property type="match status" value="1"/>
</dbReference>
<dbReference type="SUPFAM" id="SSF47413">
    <property type="entry name" value="lambda repressor-like DNA-binding domains"/>
    <property type="match status" value="1"/>
</dbReference>
<evidence type="ECO:0000259" key="2">
    <source>
        <dbReference type="PROSITE" id="PS50943"/>
    </source>
</evidence>
<comment type="caution">
    <text evidence="3">The sequence shown here is derived from an EMBL/GenBank/DDBJ whole genome shotgun (WGS) entry which is preliminary data.</text>
</comment>
<reference evidence="3 4" key="1">
    <citation type="submission" date="2009-01" db="EMBL/GenBank/DDBJ databases">
        <authorList>
            <person name="Fulton L."/>
            <person name="Clifton S."/>
            <person name="Fulton B."/>
            <person name="Xu J."/>
            <person name="Minx P."/>
            <person name="Pepin K.H."/>
            <person name="Johnson M."/>
            <person name="Bhonagiri V."/>
            <person name="Nash W.E."/>
            <person name="Mardis E.R."/>
            <person name="Wilson R.K."/>
        </authorList>
    </citation>
    <scope>NUCLEOTIDE SEQUENCE [LARGE SCALE GENOMIC DNA]</scope>
    <source>
        <strain evidence="3 4">DSM 5476</strain>
    </source>
</reference>
<accession>C0EJ63</accession>
<evidence type="ECO:0000313" key="4">
    <source>
        <dbReference type="Proteomes" id="UP000003340"/>
    </source>
</evidence>
<dbReference type="eggNOG" id="COG1396">
    <property type="taxonomic scope" value="Bacteria"/>
</dbReference>
<evidence type="ECO:0000256" key="1">
    <source>
        <dbReference type="ARBA" id="ARBA00023125"/>
    </source>
</evidence>
<proteinExistence type="predicted"/>
<keyword evidence="1 3" id="KW-0238">DNA-binding</keyword>
<evidence type="ECO:0000313" key="3">
    <source>
        <dbReference type="EMBL" id="EEG28528.1"/>
    </source>
</evidence>